<dbReference type="GO" id="GO:0003677">
    <property type="term" value="F:DNA binding"/>
    <property type="evidence" value="ECO:0007669"/>
    <property type="project" value="InterPro"/>
</dbReference>
<dbReference type="SUPFAM" id="SSF56219">
    <property type="entry name" value="DNase I-like"/>
    <property type="match status" value="1"/>
</dbReference>
<dbReference type="Gene3D" id="3.60.10.10">
    <property type="entry name" value="Endonuclease/exonuclease/phosphatase"/>
    <property type="match status" value="1"/>
</dbReference>
<dbReference type="Proteomes" id="UP001497480">
    <property type="component" value="Unassembled WGS sequence"/>
</dbReference>
<dbReference type="GO" id="GO:0004519">
    <property type="term" value="F:endonuclease activity"/>
    <property type="evidence" value="ECO:0007669"/>
    <property type="project" value="InterPro"/>
</dbReference>
<dbReference type="EMBL" id="CAXHTB010000025">
    <property type="protein sequence ID" value="CAL0333597.1"/>
    <property type="molecule type" value="Genomic_DNA"/>
</dbReference>
<keyword evidence="3" id="KW-1185">Reference proteome</keyword>
<feature type="domain" description="Reverse transcriptase" evidence="1">
    <location>
        <begin position="483"/>
        <end position="762"/>
    </location>
</feature>
<dbReference type="Pfam" id="PF13966">
    <property type="entry name" value="zf-RVT"/>
    <property type="match status" value="1"/>
</dbReference>
<dbReference type="PROSITE" id="PS50878">
    <property type="entry name" value="RT_POL"/>
    <property type="match status" value="1"/>
</dbReference>
<protein>
    <recommendedName>
        <fullName evidence="1">Reverse transcriptase domain-containing protein</fullName>
    </recommendedName>
</protein>
<dbReference type="SUPFAM" id="SSF56672">
    <property type="entry name" value="DNA/RNA polymerases"/>
    <property type="match status" value="1"/>
</dbReference>
<evidence type="ECO:0000313" key="2">
    <source>
        <dbReference type="EMBL" id="CAL0333597.1"/>
    </source>
</evidence>
<dbReference type="InterPro" id="IPR026960">
    <property type="entry name" value="RVT-Znf"/>
</dbReference>
<reference evidence="2 3" key="1">
    <citation type="submission" date="2024-03" db="EMBL/GenBank/DDBJ databases">
        <authorList>
            <person name="Martinez-Hernandez J."/>
        </authorList>
    </citation>
    <scope>NUCLEOTIDE SEQUENCE [LARGE SCALE GENOMIC DNA]</scope>
</reference>
<organism evidence="2 3">
    <name type="scientific">Lupinus luteus</name>
    <name type="common">European yellow lupine</name>
    <dbReference type="NCBI Taxonomy" id="3873"/>
    <lineage>
        <taxon>Eukaryota</taxon>
        <taxon>Viridiplantae</taxon>
        <taxon>Streptophyta</taxon>
        <taxon>Embryophyta</taxon>
        <taxon>Tracheophyta</taxon>
        <taxon>Spermatophyta</taxon>
        <taxon>Magnoliopsida</taxon>
        <taxon>eudicotyledons</taxon>
        <taxon>Gunneridae</taxon>
        <taxon>Pentapetalae</taxon>
        <taxon>rosids</taxon>
        <taxon>fabids</taxon>
        <taxon>Fabales</taxon>
        <taxon>Fabaceae</taxon>
        <taxon>Papilionoideae</taxon>
        <taxon>50 kb inversion clade</taxon>
        <taxon>genistoids sensu lato</taxon>
        <taxon>core genistoids</taxon>
        <taxon>Genisteae</taxon>
        <taxon>Lupinus</taxon>
    </lineage>
</organism>
<dbReference type="InterPro" id="IPR043502">
    <property type="entry name" value="DNA/RNA_pol_sf"/>
</dbReference>
<gene>
    <name evidence="2" type="ORF">LLUT_LOCUS34657</name>
</gene>
<dbReference type="InterPro" id="IPR005135">
    <property type="entry name" value="Endo/exonuclease/phosphatase"/>
</dbReference>
<proteinExistence type="predicted"/>
<accession>A0AAV1YID9</accession>
<dbReference type="GO" id="GO:0006281">
    <property type="term" value="P:DNA repair"/>
    <property type="evidence" value="ECO:0007669"/>
    <property type="project" value="InterPro"/>
</dbReference>
<dbReference type="InterPro" id="IPR020847">
    <property type="entry name" value="AP_endonuclease_F1_BS"/>
</dbReference>
<dbReference type="AlphaFoldDB" id="A0AAV1YID9"/>
<dbReference type="CDD" id="cd01650">
    <property type="entry name" value="RT_nLTR_like"/>
    <property type="match status" value="1"/>
</dbReference>
<evidence type="ECO:0000259" key="1">
    <source>
        <dbReference type="PROSITE" id="PS50878"/>
    </source>
</evidence>
<sequence>MIIISINIRGLGGRLKKKEIRDLVRVYKPDFICIQETKMDCVNSKLCHSLWGGEEIDWAFVPAEGASGGILSIWNKKNFVSEEIRHGNNFVTVRGKWSSHSIFSNIMNVYCPCDLARKRLFWDEAKSDREIYSGDMWCVVGDFNTVLHQEEKMGVGSHFDRRVSSEFAHFVEDMDLLDLPLAGSKFTWFVSNGSAMSRLDRFLVDDSWLSSWGRLVQMGLKRVFSDHCPILLKNEIHDWGPSPFRTNNCWFSEGGFINFVASEWSKMMVSGRGSFVFKEKLKLLKKSLKIWNAEHFGMLDKKIADQVSIINFVDGKGGDGTLSSEDIEIRKVALADLWRFSSKKDNLLRQKARQRWLRDGDSNSKFFHAWINRRRRSSEILGLTIDGEWVDDPSRVKDHIRLFFEARFSEAHWNRPSLNGILFNQISAEDNQLLVARFEEKEIKDAVWSCEGDKSPGPDGFNFTFIKKSWEVVKDDIFAMVDDFYVSGNLTRGCNSSFIVLIPKTGCPSELGNYRPISLVGCIHKIISKFLAGRLKLVLHSVISENQTALLKGRYIMDGVVIGNEIIDRARKNNGHGCFIFKVDFEKAYDSVNWSFLLYMMERMGFCFKWRNWIKSCLQSSCVSVLVNGSPTLEFNLAKGLRQGDPIAPFLFLIVAEGLAGIMRSAVAKNLFSGYLVGKDKVMVSHLHYADDTLLIGENSDKNIETLKCILHCFELSSGLKINFSKSSFISVKSEEGFVQSAVHKLFCAVGSVPFKFLGIHVGANPKRLATWSPIIHSFKKKLSFWQQKLISFGGRVTLLNSVLSSLPIYFFSFFKAPVSVIKELVKIQRRFLWGKGEGSKGVSWVRWELVCRTKEGGGLGVKNLSLFNLALLGKWRWRALFEREALWVHVLRSKYGEEVGVVGGSRGVNYFKKGSRWWRDLGLLNCREHERNLSDWFVDGVRRKLGSGESVSFWSDIWVGDVCLSSQFFRLFQLALDKEASVSSSRHWRNGVWQWSIQWRRSLFDWEQAEVDDLNSILESVRGPSNSMDGWIWKNEKDGVYSVRNAYHLLLNEVANIDSSFYKRLWRCNVPSEIKCLVWKMSLDGVPTLSNLKRRGVVRSPSSSNCQLRGLEEESVDHLFFHCSFSYGVWQGIYSWFGMSSVLHSDVKSNFYGHEALLRLGKNRRRQWMCIWFVTLWSIWLNRNKVIFEKKSSSLEEIMFSIQLHSWNLISVRFSSFSYSFLDWVWNPAACFSCID</sequence>
<name>A0AAV1YID9_LUPLU</name>
<dbReference type="InterPro" id="IPR036691">
    <property type="entry name" value="Endo/exonu/phosph_ase_sf"/>
</dbReference>
<comment type="caution">
    <text evidence="2">The sequence shown here is derived from an EMBL/GenBank/DDBJ whole genome shotgun (WGS) entry which is preliminary data.</text>
</comment>
<dbReference type="PROSITE" id="PS00726">
    <property type="entry name" value="AP_NUCLEASE_F1_1"/>
    <property type="match status" value="1"/>
</dbReference>
<dbReference type="PANTHER" id="PTHR33116">
    <property type="entry name" value="REVERSE TRANSCRIPTASE ZINC-BINDING DOMAIN-CONTAINING PROTEIN-RELATED-RELATED"/>
    <property type="match status" value="1"/>
</dbReference>
<dbReference type="Pfam" id="PF03372">
    <property type="entry name" value="Exo_endo_phos"/>
    <property type="match status" value="1"/>
</dbReference>
<dbReference type="PANTHER" id="PTHR33116:SF78">
    <property type="entry name" value="OS12G0587133 PROTEIN"/>
    <property type="match status" value="1"/>
</dbReference>
<dbReference type="InterPro" id="IPR000477">
    <property type="entry name" value="RT_dom"/>
</dbReference>
<dbReference type="Pfam" id="PF00078">
    <property type="entry name" value="RVT_1"/>
    <property type="match status" value="1"/>
</dbReference>
<evidence type="ECO:0000313" key="3">
    <source>
        <dbReference type="Proteomes" id="UP001497480"/>
    </source>
</evidence>